<evidence type="ECO:0000313" key="2">
    <source>
        <dbReference type="Proteomes" id="UP000186156"/>
    </source>
</evidence>
<dbReference type="AlphaFoldDB" id="A0A1N7KPU1"/>
<reference evidence="2" key="1">
    <citation type="submission" date="2017-01" db="EMBL/GenBank/DDBJ databases">
        <authorList>
            <person name="Varghese N."/>
            <person name="Submissions S."/>
        </authorList>
    </citation>
    <scope>NUCLEOTIDE SEQUENCE [LARGE SCALE GENOMIC DNA]</scope>
    <source>
        <strain evidence="2">DSM 16176</strain>
    </source>
</reference>
<organism evidence="1 2">
    <name type="scientific">Alicyclobacillus vulcanalis</name>
    <dbReference type="NCBI Taxonomy" id="252246"/>
    <lineage>
        <taxon>Bacteria</taxon>
        <taxon>Bacillati</taxon>
        <taxon>Bacillota</taxon>
        <taxon>Bacilli</taxon>
        <taxon>Bacillales</taxon>
        <taxon>Alicyclobacillaceae</taxon>
        <taxon>Alicyclobacillus</taxon>
    </lineage>
</organism>
<dbReference type="OrthoDB" id="2433584at2"/>
<sequence>MSEAQTRGPLRTEEERLVFCDRYFTSVGARTLVARPMYREYELPVDVDKELIERPFYWMWVEATHQPVEPTVLRLAFDADAQAREEARLNQDSPSSAFPWSPKKRVERIDFGAHLFDRILMSAARRGRTASVREGQPGAEIVPWLMVNGVFAYTADMNREEWFSYAVCLDNLQIVDRFYERIKHRDLVGAPASEILRHSRHTFQDAWRTLQRALTEHADAQDPQWAEEAMTRLRGDLAQLTAYYDSLLARASEDERSAILEERDRKHAALLEKSAPRVECRIHQVALIGLCIRQGRATKL</sequence>
<accession>A0A1N7KPU1</accession>
<keyword evidence="2" id="KW-1185">Reference proteome</keyword>
<evidence type="ECO:0000313" key="1">
    <source>
        <dbReference type="EMBL" id="SIS63430.1"/>
    </source>
</evidence>
<proteinExistence type="predicted"/>
<dbReference type="Proteomes" id="UP000186156">
    <property type="component" value="Unassembled WGS sequence"/>
</dbReference>
<dbReference type="STRING" id="252246.SAMN05421799_10290"/>
<dbReference type="Pfam" id="PF11079">
    <property type="entry name" value="YqhG"/>
    <property type="match status" value="2"/>
</dbReference>
<protein>
    <submittedName>
        <fullName evidence="1">Uncharacterized protein</fullName>
    </submittedName>
</protein>
<dbReference type="InterPro" id="IPR024562">
    <property type="entry name" value="YqhG"/>
</dbReference>
<gene>
    <name evidence="1" type="ORF">SAMN05421799_10290</name>
</gene>
<name>A0A1N7KPU1_9BACL</name>
<dbReference type="EMBL" id="FTOO01000002">
    <property type="protein sequence ID" value="SIS63430.1"/>
    <property type="molecule type" value="Genomic_DNA"/>
</dbReference>
<dbReference type="RefSeq" id="WP_084182470.1">
    <property type="nucleotide sequence ID" value="NZ_FTOO01000002.1"/>
</dbReference>